<evidence type="ECO:0000256" key="1">
    <source>
        <dbReference type="ARBA" id="ARBA00004141"/>
    </source>
</evidence>
<dbReference type="GO" id="GO:0007602">
    <property type="term" value="P:phototransduction"/>
    <property type="evidence" value="ECO:0007669"/>
    <property type="project" value="UniProtKB-KW"/>
</dbReference>
<accession>A0A8C5LUC7</accession>
<dbReference type="Ensembl" id="ENSLLET00000004738.1">
    <property type="protein sequence ID" value="ENSLLEP00000004532.1"/>
    <property type="gene ID" value="ENSLLEG00000002905.1"/>
</dbReference>
<keyword evidence="6 13" id="KW-1133">Transmembrane helix</keyword>
<keyword evidence="7" id="KW-0157">Chromophore</keyword>
<evidence type="ECO:0000256" key="6">
    <source>
        <dbReference type="ARBA" id="ARBA00022989"/>
    </source>
</evidence>
<keyword evidence="16" id="KW-1185">Reference proteome</keyword>
<feature type="transmembrane region" description="Helical" evidence="13">
    <location>
        <begin position="60"/>
        <end position="86"/>
    </location>
</feature>
<dbReference type="OrthoDB" id="2105199at2759"/>
<keyword evidence="10 12" id="KW-0675">Receptor</keyword>
<reference evidence="15" key="2">
    <citation type="submission" date="2025-09" db="UniProtKB">
        <authorList>
            <consortium name="Ensembl"/>
        </authorList>
    </citation>
    <scope>IDENTIFICATION</scope>
</reference>
<keyword evidence="8 12" id="KW-0297">G-protein coupled receptor</keyword>
<evidence type="ECO:0000256" key="3">
    <source>
        <dbReference type="ARBA" id="ARBA00022606"/>
    </source>
</evidence>
<dbReference type="PROSITE" id="PS00237">
    <property type="entry name" value="G_PROTEIN_RECEP_F1_1"/>
    <property type="match status" value="1"/>
</dbReference>
<keyword evidence="11 12" id="KW-0807">Transducer</keyword>
<dbReference type="Proteomes" id="UP000694569">
    <property type="component" value="Unplaced"/>
</dbReference>
<feature type="transmembrane region" description="Helical" evidence="13">
    <location>
        <begin position="141"/>
        <end position="160"/>
    </location>
</feature>
<dbReference type="GO" id="GO:0016020">
    <property type="term" value="C:membrane"/>
    <property type="evidence" value="ECO:0007669"/>
    <property type="project" value="UniProtKB-SubCell"/>
</dbReference>
<dbReference type="AlphaFoldDB" id="A0A8C5LUC7"/>
<gene>
    <name evidence="15" type="primary">OPN3</name>
</gene>
<dbReference type="InterPro" id="IPR027430">
    <property type="entry name" value="Retinal_BS"/>
</dbReference>
<keyword evidence="9 13" id="KW-0472">Membrane</keyword>
<evidence type="ECO:0000259" key="14">
    <source>
        <dbReference type="PROSITE" id="PS50262"/>
    </source>
</evidence>
<comment type="similarity">
    <text evidence="12">Belongs to the G-protein coupled receptor 1 family.</text>
</comment>
<dbReference type="InterPro" id="IPR000276">
    <property type="entry name" value="GPCR_Rhodpsn"/>
</dbReference>
<feature type="domain" description="G-protein coupled receptors family 1 profile" evidence="14">
    <location>
        <begin position="39"/>
        <end position="284"/>
    </location>
</feature>
<evidence type="ECO:0000256" key="10">
    <source>
        <dbReference type="ARBA" id="ARBA00023170"/>
    </source>
</evidence>
<dbReference type="PRINTS" id="PR00237">
    <property type="entry name" value="GPCRRHODOPSN"/>
</dbReference>
<evidence type="ECO:0000256" key="11">
    <source>
        <dbReference type="ARBA" id="ARBA00023224"/>
    </source>
</evidence>
<dbReference type="InterPro" id="IPR050125">
    <property type="entry name" value="GPCR_opsins"/>
</dbReference>
<evidence type="ECO:0000256" key="12">
    <source>
        <dbReference type="RuleBase" id="RU000688"/>
    </source>
</evidence>
<evidence type="ECO:0000256" key="4">
    <source>
        <dbReference type="ARBA" id="ARBA00022692"/>
    </source>
</evidence>
<keyword evidence="4 12" id="KW-0812">Transmembrane</keyword>
<feature type="transmembrane region" description="Helical" evidence="13">
    <location>
        <begin position="92"/>
        <end position="121"/>
    </location>
</feature>
<dbReference type="GO" id="GO:0009881">
    <property type="term" value="F:photoreceptor activity"/>
    <property type="evidence" value="ECO:0007669"/>
    <property type="project" value="UniProtKB-KW"/>
</dbReference>
<evidence type="ECO:0000256" key="8">
    <source>
        <dbReference type="ARBA" id="ARBA00023040"/>
    </source>
</evidence>
<name>A0A8C5LUC7_9ANUR</name>
<proteinExistence type="inferred from homology"/>
<feature type="transmembrane region" description="Helical" evidence="13">
    <location>
        <begin position="24"/>
        <end position="48"/>
    </location>
</feature>
<dbReference type="PROSITE" id="PS50262">
    <property type="entry name" value="G_PROTEIN_RECEP_F1_2"/>
    <property type="match status" value="1"/>
</dbReference>
<feature type="transmembrane region" description="Helical" evidence="13">
    <location>
        <begin position="184"/>
        <end position="210"/>
    </location>
</feature>
<keyword evidence="3" id="KW-0716">Sensory transduction</keyword>
<dbReference type="Pfam" id="PF00001">
    <property type="entry name" value="7tm_1"/>
    <property type="match status" value="1"/>
</dbReference>
<evidence type="ECO:0000256" key="5">
    <source>
        <dbReference type="ARBA" id="ARBA00022925"/>
    </source>
</evidence>
<reference evidence="15" key="1">
    <citation type="submission" date="2025-08" db="UniProtKB">
        <authorList>
            <consortium name="Ensembl"/>
        </authorList>
    </citation>
    <scope>IDENTIFICATION</scope>
</reference>
<evidence type="ECO:0000313" key="15">
    <source>
        <dbReference type="Ensembl" id="ENSLLEP00000004532.1"/>
    </source>
</evidence>
<protein>
    <submittedName>
        <fullName evidence="15">Opsin 3</fullName>
    </submittedName>
</protein>
<dbReference type="SUPFAM" id="SSF81321">
    <property type="entry name" value="Family A G protein-coupled receptor-like"/>
    <property type="match status" value="1"/>
</dbReference>
<keyword evidence="2" id="KW-0600">Photoreceptor protein</keyword>
<evidence type="ECO:0000256" key="7">
    <source>
        <dbReference type="ARBA" id="ARBA00022991"/>
    </source>
</evidence>
<dbReference type="GO" id="GO:0004930">
    <property type="term" value="F:G protein-coupled receptor activity"/>
    <property type="evidence" value="ECO:0007669"/>
    <property type="project" value="UniProtKB-KW"/>
</dbReference>
<evidence type="ECO:0000313" key="16">
    <source>
        <dbReference type="Proteomes" id="UP000694569"/>
    </source>
</evidence>
<dbReference type="PANTHER" id="PTHR24240">
    <property type="entry name" value="OPSIN"/>
    <property type="match status" value="1"/>
</dbReference>
<evidence type="ECO:0000256" key="9">
    <source>
        <dbReference type="ARBA" id="ARBA00023136"/>
    </source>
</evidence>
<sequence length="316" mass="36566">NKYVSGIKTFYDTPFYFYQDTYDLLALAMASLGIFGLCSNLLMLILYYKCQGLRTPSNLLLVNIGVSNVLSSIFGASFTFMCFFLIKVYELFFRYTLVTMLHVYICFAGLVSSFTLTVLAYERYSRVIHDKIIDFSWTWRAVVCIWLYSWLWAVVPLIGWNRYTFENHGLDCALNWMPNGPNELSFVLTFVLACISELFFYTCLFQLVLASDLQAVQVIKIINYEKYMIKISVVMVLEFLCYWMPYAVISLLTISGFDRLTTPTNTLVPLFISKSVAASNPVIYIFVNRKVCFFFGWGEVFFEVVKKCYNKALKEG</sequence>
<comment type="subcellular location">
    <subcellularLocation>
        <location evidence="1">Membrane</location>
        <topology evidence="1">Multi-pass membrane protein</topology>
    </subcellularLocation>
</comment>
<dbReference type="PROSITE" id="PS00238">
    <property type="entry name" value="OPSIN"/>
    <property type="match status" value="1"/>
</dbReference>
<feature type="transmembrane region" description="Helical" evidence="13">
    <location>
        <begin position="231"/>
        <end position="254"/>
    </location>
</feature>
<dbReference type="InterPro" id="IPR017452">
    <property type="entry name" value="GPCR_Rhodpsn_7TM"/>
</dbReference>
<keyword evidence="5" id="KW-0681">Retinal protein</keyword>
<dbReference type="Gene3D" id="1.20.1070.10">
    <property type="entry name" value="Rhodopsin 7-helix transmembrane proteins"/>
    <property type="match status" value="1"/>
</dbReference>
<evidence type="ECO:0000256" key="13">
    <source>
        <dbReference type="SAM" id="Phobius"/>
    </source>
</evidence>
<dbReference type="GeneTree" id="ENSGT01150000286935"/>
<evidence type="ECO:0000256" key="2">
    <source>
        <dbReference type="ARBA" id="ARBA00022543"/>
    </source>
</evidence>
<feature type="transmembrane region" description="Helical" evidence="13">
    <location>
        <begin position="266"/>
        <end position="287"/>
    </location>
</feature>
<organism evidence="15 16">
    <name type="scientific">Leptobrachium leishanense</name>
    <name type="common">Leishan spiny toad</name>
    <dbReference type="NCBI Taxonomy" id="445787"/>
    <lineage>
        <taxon>Eukaryota</taxon>
        <taxon>Metazoa</taxon>
        <taxon>Chordata</taxon>
        <taxon>Craniata</taxon>
        <taxon>Vertebrata</taxon>
        <taxon>Euteleostomi</taxon>
        <taxon>Amphibia</taxon>
        <taxon>Batrachia</taxon>
        <taxon>Anura</taxon>
        <taxon>Pelobatoidea</taxon>
        <taxon>Megophryidae</taxon>
        <taxon>Leptobrachium</taxon>
    </lineage>
</organism>